<dbReference type="AlphaFoldDB" id="A0A803MSZ7"/>
<organism evidence="1 2">
    <name type="scientific">Chenopodium quinoa</name>
    <name type="common">Quinoa</name>
    <dbReference type="NCBI Taxonomy" id="63459"/>
    <lineage>
        <taxon>Eukaryota</taxon>
        <taxon>Viridiplantae</taxon>
        <taxon>Streptophyta</taxon>
        <taxon>Embryophyta</taxon>
        <taxon>Tracheophyta</taxon>
        <taxon>Spermatophyta</taxon>
        <taxon>Magnoliopsida</taxon>
        <taxon>eudicotyledons</taxon>
        <taxon>Gunneridae</taxon>
        <taxon>Pentapetalae</taxon>
        <taxon>Caryophyllales</taxon>
        <taxon>Chenopodiaceae</taxon>
        <taxon>Chenopodioideae</taxon>
        <taxon>Atripliceae</taxon>
        <taxon>Chenopodium</taxon>
    </lineage>
</organism>
<reference evidence="1" key="1">
    <citation type="journal article" date="2017" name="Nature">
        <title>The genome of Chenopodium quinoa.</title>
        <authorList>
            <person name="Jarvis D.E."/>
            <person name="Ho Y.S."/>
            <person name="Lightfoot D.J."/>
            <person name="Schmoeckel S.M."/>
            <person name="Li B."/>
            <person name="Borm T.J.A."/>
            <person name="Ohyanagi H."/>
            <person name="Mineta K."/>
            <person name="Michell C.T."/>
            <person name="Saber N."/>
            <person name="Kharbatia N.M."/>
            <person name="Rupper R.R."/>
            <person name="Sharp A.R."/>
            <person name="Dally N."/>
            <person name="Boughton B.A."/>
            <person name="Woo Y.H."/>
            <person name="Gao G."/>
            <person name="Schijlen E.G.W.M."/>
            <person name="Guo X."/>
            <person name="Momin A.A."/>
            <person name="Negrao S."/>
            <person name="Al-Babili S."/>
            <person name="Gehring C."/>
            <person name="Roessner U."/>
            <person name="Jung C."/>
            <person name="Murphy K."/>
            <person name="Arold S.T."/>
            <person name="Gojobori T."/>
            <person name="van der Linden C.G."/>
            <person name="van Loo E.N."/>
            <person name="Jellen E.N."/>
            <person name="Maughan P.J."/>
            <person name="Tester M."/>
        </authorList>
    </citation>
    <scope>NUCLEOTIDE SEQUENCE [LARGE SCALE GENOMIC DNA]</scope>
    <source>
        <strain evidence="1">cv. PI 614886</strain>
    </source>
</reference>
<keyword evidence="2" id="KW-1185">Reference proteome</keyword>
<sequence>MKAFDAMMIGRKYLTQVSYPVIEFNRSTVRSEGNIVLPVRFGERPTTRDAMAEFIVVDVPLAYNAIIGRPLIHDT</sequence>
<accession>A0A803MSZ7</accession>
<dbReference type="PANTHER" id="PTHR33240:SF17">
    <property type="entry name" value="EUKARYOTIC PEPTIDE CHAIN RELEASE FACTOR GTP-BINDING SUBUNIT-LIKE"/>
    <property type="match status" value="1"/>
</dbReference>
<proteinExistence type="predicted"/>
<reference evidence="1" key="2">
    <citation type="submission" date="2021-03" db="UniProtKB">
        <authorList>
            <consortium name="EnsemblPlants"/>
        </authorList>
    </citation>
    <scope>IDENTIFICATION</scope>
</reference>
<name>A0A803MSZ7_CHEQI</name>
<dbReference type="PANTHER" id="PTHR33240">
    <property type="entry name" value="OS08G0508500 PROTEIN"/>
    <property type="match status" value="1"/>
</dbReference>
<dbReference type="Gramene" id="AUR62034698-RA">
    <property type="protein sequence ID" value="AUR62034698-RA:cds"/>
    <property type="gene ID" value="AUR62034698"/>
</dbReference>
<dbReference type="Proteomes" id="UP000596660">
    <property type="component" value="Unplaced"/>
</dbReference>
<evidence type="ECO:0000313" key="1">
    <source>
        <dbReference type="EnsemblPlants" id="AUR62034698-RA:cds"/>
    </source>
</evidence>
<evidence type="ECO:0000313" key="2">
    <source>
        <dbReference type="Proteomes" id="UP000596660"/>
    </source>
</evidence>
<dbReference type="EnsemblPlants" id="AUR62034698-RA">
    <property type="protein sequence ID" value="AUR62034698-RA:cds"/>
    <property type="gene ID" value="AUR62034698"/>
</dbReference>
<protein>
    <submittedName>
        <fullName evidence="1">Uncharacterized protein</fullName>
    </submittedName>
</protein>